<dbReference type="PANTHER" id="PTHR42705:SF3">
    <property type="entry name" value="ATP-DEPENDENT DNA LIGASE"/>
    <property type="match status" value="1"/>
</dbReference>
<keyword evidence="4" id="KW-1185">Reference proteome</keyword>
<evidence type="ECO:0000256" key="1">
    <source>
        <dbReference type="SAM" id="MobiDB-lite"/>
    </source>
</evidence>
<dbReference type="PANTHER" id="PTHR42705">
    <property type="entry name" value="BIFUNCTIONAL NON-HOMOLOGOUS END JOINING PROTEIN LIGD"/>
    <property type="match status" value="1"/>
</dbReference>
<proteinExistence type="predicted"/>
<dbReference type="Gene3D" id="3.90.920.10">
    <property type="entry name" value="DNA primase, PRIM domain"/>
    <property type="match status" value="1"/>
</dbReference>
<feature type="region of interest" description="Disordered" evidence="1">
    <location>
        <begin position="308"/>
        <end position="361"/>
    </location>
</feature>
<dbReference type="Proteomes" id="UP000612893">
    <property type="component" value="Unassembled WGS sequence"/>
</dbReference>
<sequence>MPVRDEVLEVAGQRVTITNPTKVFFPRTGHTKLDLVRYYLAVAEGALRGVSGRPMVLKRFVNGAEGEVFFQKRAPASRPGWIATVELSFPSGRTAEEVVAGDPAALAWVVNLGCIDLNPHPVRAIDLDHPDELRIDLDPVPGVPWSQIREVALVTRKVAEDFGLVAWPKTSGSRGFHVYCRIEPRWGFTEVRRAAVALAREVERRAPRLATSKWWKEERHGVFLDYNQNAKDRTIASAYSIRPTADARVSTPLSWDEVPVCEAEAFTVDTVPERLSRVGDPWEAMDGSVGSLEPLLELAARDEAAGLADAPWPPHFGKQEGEPPRVQPSRRRTATSAVRRQGEVPPPAPGKAAGPTGRRRTTFPLVEVARAATQAEAMQGLERWKGRHPSAAAHLAPPDVLVDSMRGRSSTWTRIRVNLRNVPEADRPAQEALEVDYDPWEGYGPARLGSDPSAES</sequence>
<organism evidence="3 4">
    <name type="scientific">Candidatus Nephthysia bennettiae</name>
    <dbReference type="NCBI Taxonomy" id="3127016"/>
    <lineage>
        <taxon>Bacteria</taxon>
        <taxon>Bacillati</taxon>
        <taxon>Candidatus Dormiibacterota</taxon>
        <taxon>Candidatus Dormibacteria</taxon>
        <taxon>Candidatus Dormibacterales</taxon>
        <taxon>Candidatus Dormibacteraceae</taxon>
        <taxon>Candidatus Nephthysia</taxon>
    </lineage>
</organism>
<evidence type="ECO:0000313" key="4">
    <source>
        <dbReference type="Proteomes" id="UP000612893"/>
    </source>
</evidence>
<reference evidence="3" key="1">
    <citation type="submission" date="2020-10" db="EMBL/GenBank/DDBJ databases">
        <title>Ca. Dormibacterota MAGs.</title>
        <authorList>
            <person name="Montgomery K."/>
        </authorList>
    </citation>
    <scope>NUCLEOTIDE SEQUENCE [LARGE SCALE GENOMIC DNA]</scope>
    <source>
        <strain evidence="3">SC8812_S17_10</strain>
    </source>
</reference>
<dbReference type="RefSeq" id="WP_350341384.1">
    <property type="nucleotide sequence ID" value="NZ_JAEKNR010000106.1"/>
</dbReference>
<name>A0A934JYV0_9BACT</name>
<dbReference type="InterPro" id="IPR052171">
    <property type="entry name" value="NHEJ_LigD"/>
</dbReference>
<dbReference type="Pfam" id="PF21686">
    <property type="entry name" value="LigD_Prim-Pol"/>
    <property type="match status" value="1"/>
</dbReference>
<dbReference type="CDD" id="cd04865">
    <property type="entry name" value="LigD_Pol_like_2"/>
    <property type="match status" value="1"/>
</dbReference>
<evidence type="ECO:0000313" key="3">
    <source>
        <dbReference type="EMBL" id="MBJ7598406.1"/>
    </source>
</evidence>
<dbReference type="InterPro" id="IPR014145">
    <property type="entry name" value="LigD_pol_dom"/>
</dbReference>
<evidence type="ECO:0000259" key="2">
    <source>
        <dbReference type="Pfam" id="PF21686"/>
    </source>
</evidence>
<accession>A0A934JYV0</accession>
<feature type="region of interest" description="Disordered" evidence="1">
    <location>
        <begin position="429"/>
        <end position="456"/>
    </location>
</feature>
<protein>
    <submittedName>
        <fullName evidence="3">DNA polymerase domain-containing protein</fullName>
    </submittedName>
</protein>
<gene>
    <name evidence="3" type="ORF">JF922_10015</name>
</gene>
<dbReference type="SUPFAM" id="SSF56747">
    <property type="entry name" value="Prim-pol domain"/>
    <property type="match status" value="1"/>
</dbReference>
<dbReference type="AlphaFoldDB" id="A0A934JYV0"/>
<feature type="domain" description="DNA ligase D polymerase" evidence="2">
    <location>
        <begin position="31"/>
        <end position="282"/>
    </location>
</feature>
<comment type="caution">
    <text evidence="3">The sequence shown here is derived from an EMBL/GenBank/DDBJ whole genome shotgun (WGS) entry which is preliminary data.</text>
</comment>
<dbReference type="EMBL" id="JAEKNR010000106">
    <property type="protein sequence ID" value="MBJ7598406.1"/>
    <property type="molecule type" value="Genomic_DNA"/>
</dbReference>